<proteinExistence type="inferred from homology"/>
<evidence type="ECO:0000313" key="5">
    <source>
        <dbReference type="EMBL" id="KAJ5369399.1"/>
    </source>
</evidence>
<gene>
    <name evidence="5" type="ORF">N7509_014011</name>
</gene>
<dbReference type="AlphaFoldDB" id="A0A9W9V6E8"/>
<dbReference type="RefSeq" id="XP_056480637.1">
    <property type="nucleotide sequence ID" value="XM_056638648.1"/>
</dbReference>
<dbReference type="PANTHER" id="PTHR24136:SF15">
    <property type="entry name" value="ANK_REP_REGION DOMAIN-CONTAINING PROTEIN"/>
    <property type="match status" value="1"/>
</dbReference>
<dbReference type="SMART" id="SM00248">
    <property type="entry name" value="ANK"/>
    <property type="match status" value="6"/>
</dbReference>
<comment type="caution">
    <text evidence="5">The sequence shown here is derived from an EMBL/GenBank/DDBJ whole genome shotgun (WGS) entry which is preliminary data.</text>
</comment>
<dbReference type="Proteomes" id="UP001147747">
    <property type="component" value="Unassembled WGS sequence"/>
</dbReference>
<reference evidence="5" key="2">
    <citation type="journal article" date="2023" name="IMA Fungus">
        <title>Comparative genomic study of the Penicillium genus elucidates a diverse pangenome and 15 lateral gene transfer events.</title>
        <authorList>
            <person name="Petersen C."/>
            <person name="Sorensen T."/>
            <person name="Nielsen M.R."/>
            <person name="Sondergaard T.E."/>
            <person name="Sorensen J.L."/>
            <person name="Fitzpatrick D.A."/>
            <person name="Frisvad J.C."/>
            <person name="Nielsen K.L."/>
        </authorList>
    </citation>
    <scope>NUCLEOTIDE SEQUENCE</scope>
    <source>
        <strain evidence="5">IBT 29677</strain>
    </source>
</reference>
<keyword evidence="6" id="KW-1185">Reference proteome</keyword>
<feature type="repeat" description="ANK" evidence="4">
    <location>
        <begin position="192"/>
        <end position="217"/>
    </location>
</feature>
<evidence type="ECO:0000256" key="2">
    <source>
        <dbReference type="ARBA" id="ARBA00022737"/>
    </source>
</evidence>
<sequence>MSQKLKTSQHALHNFLPELQLIIVRYLDFWDKAALIESTVLALEVVVGTENLSDYDKDGNTLLHIAVKQNYKRTTELLVSAGAQISAKSEVPQDHTATPLALASEQGNLNIVKILVNSGASIDEWNYSGVYPLHHASENGHTSIVQLLLELGATQKHSYDLGTPLHLAASNGHADVVQQLLTYGAEIAPLRRGVTALWLAVANGHLNCVRILLGAGAAETEPPRSALEWSLLHLAVGGPYFSQAIGMAYEQSIKEILRFQVPTWKGGEKESWAGIIRLLITSGANVSEELESVTPLHLAVLVGNYTAVEFLLNAGADIYSRNKYGRSALMFAGLLGFEDIGSLLSKAKKARPNEKKPVIGPKPKLTIKM</sequence>
<feature type="repeat" description="ANK" evidence="4">
    <location>
        <begin position="291"/>
        <end position="323"/>
    </location>
</feature>
<dbReference type="Pfam" id="PF00023">
    <property type="entry name" value="Ank"/>
    <property type="match status" value="1"/>
</dbReference>
<reference evidence="5" key="1">
    <citation type="submission" date="2022-12" db="EMBL/GenBank/DDBJ databases">
        <authorList>
            <person name="Petersen C."/>
        </authorList>
    </citation>
    <scope>NUCLEOTIDE SEQUENCE</scope>
    <source>
        <strain evidence="5">IBT 29677</strain>
    </source>
</reference>
<dbReference type="PROSITE" id="PS50297">
    <property type="entry name" value="ANK_REP_REGION"/>
    <property type="match status" value="6"/>
</dbReference>
<dbReference type="GO" id="GO:0045732">
    <property type="term" value="P:positive regulation of protein catabolic process"/>
    <property type="evidence" value="ECO:0007669"/>
    <property type="project" value="TreeGrafter"/>
</dbReference>
<feature type="repeat" description="ANK" evidence="4">
    <location>
        <begin position="58"/>
        <end position="90"/>
    </location>
</feature>
<comment type="similarity">
    <text evidence="1">Belongs to the ankyrin SOCS box (ASB) family.</text>
</comment>
<feature type="repeat" description="ANK" evidence="4">
    <location>
        <begin position="95"/>
        <end position="127"/>
    </location>
</feature>
<evidence type="ECO:0000256" key="1">
    <source>
        <dbReference type="ARBA" id="ARBA00005949"/>
    </source>
</evidence>
<dbReference type="GeneID" id="81377628"/>
<evidence type="ECO:0000313" key="6">
    <source>
        <dbReference type="Proteomes" id="UP001147747"/>
    </source>
</evidence>
<dbReference type="PANTHER" id="PTHR24136">
    <property type="entry name" value="SOWAH (DROSOPHILA) HOMOLOG"/>
    <property type="match status" value="1"/>
</dbReference>
<dbReference type="EMBL" id="JAPZBU010000013">
    <property type="protein sequence ID" value="KAJ5369399.1"/>
    <property type="molecule type" value="Genomic_DNA"/>
</dbReference>
<evidence type="ECO:0000256" key="4">
    <source>
        <dbReference type="PROSITE-ProRule" id="PRU00023"/>
    </source>
</evidence>
<dbReference type="InterPro" id="IPR051573">
    <property type="entry name" value="Ankyrin-SOCS_box_domain"/>
</dbReference>
<protein>
    <submittedName>
        <fullName evidence="5">Uncharacterized protein</fullName>
    </submittedName>
</protein>
<dbReference type="PRINTS" id="PR01415">
    <property type="entry name" value="ANKYRIN"/>
</dbReference>
<dbReference type="InterPro" id="IPR036770">
    <property type="entry name" value="Ankyrin_rpt-contain_sf"/>
</dbReference>
<feature type="repeat" description="ANK" evidence="4">
    <location>
        <begin position="160"/>
        <end position="192"/>
    </location>
</feature>
<dbReference type="SUPFAM" id="SSF48403">
    <property type="entry name" value="Ankyrin repeat"/>
    <property type="match status" value="1"/>
</dbReference>
<dbReference type="Pfam" id="PF12796">
    <property type="entry name" value="Ank_2"/>
    <property type="match status" value="3"/>
</dbReference>
<evidence type="ECO:0000256" key="3">
    <source>
        <dbReference type="ARBA" id="ARBA00023043"/>
    </source>
</evidence>
<keyword evidence="2" id="KW-0677">Repeat</keyword>
<accession>A0A9W9V6E8</accession>
<keyword evidence="3 4" id="KW-0040">ANK repeat</keyword>
<feature type="repeat" description="ANK" evidence="4">
    <location>
        <begin position="128"/>
        <end position="153"/>
    </location>
</feature>
<dbReference type="Gene3D" id="1.25.40.20">
    <property type="entry name" value="Ankyrin repeat-containing domain"/>
    <property type="match status" value="2"/>
</dbReference>
<name>A0A9W9V6E8_9EURO</name>
<organism evidence="5 6">
    <name type="scientific">Penicillium cosmopolitanum</name>
    <dbReference type="NCBI Taxonomy" id="1131564"/>
    <lineage>
        <taxon>Eukaryota</taxon>
        <taxon>Fungi</taxon>
        <taxon>Dikarya</taxon>
        <taxon>Ascomycota</taxon>
        <taxon>Pezizomycotina</taxon>
        <taxon>Eurotiomycetes</taxon>
        <taxon>Eurotiomycetidae</taxon>
        <taxon>Eurotiales</taxon>
        <taxon>Aspergillaceae</taxon>
        <taxon>Penicillium</taxon>
    </lineage>
</organism>
<dbReference type="OrthoDB" id="20872at2759"/>
<dbReference type="InterPro" id="IPR002110">
    <property type="entry name" value="Ankyrin_rpt"/>
</dbReference>
<dbReference type="PROSITE" id="PS50088">
    <property type="entry name" value="ANK_REPEAT"/>
    <property type="match status" value="6"/>
</dbReference>
<dbReference type="GO" id="GO:0016567">
    <property type="term" value="P:protein ubiquitination"/>
    <property type="evidence" value="ECO:0007669"/>
    <property type="project" value="TreeGrafter"/>
</dbReference>